<dbReference type="Proteomes" id="UP000033140">
    <property type="component" value="Unassembled WGS sequence"/>
</dbReference>
<evidence type="ECO:0000256" key="5">
    <source>
        <dbReference type="ARBA" id="ARBA00022840"/>
    </source>
</evidence>
<dbReference type="CDD" id="cd14008">
    <property type="entry name" value="STKc_LKB1_CaMKK"/>
    <property type="match status" value="1"/>
</dbReference>
<gene>
    <name evidence="8" type="ORF">G7K_3219-t1</name>
</gene>
<dbReference type="InterPro" id="IPR011009">
    <property type="entry name" value="Kinase-like_dom_sf"/>
</dbReference>
<dbReference type="InterPro" id="IPR000719">
    <property type="entry name" value="Prot_kinase_dom"/>
</dbReference>
<evidence type="ECO:0000256" key="6">
    <source>
        <dbReference type="SAM" id="MobiDB-lite"/>
    </source>
</evidence>
<evidence type="ECO:0000256" key="2">
    <source>
        <dbReference type="ARBA" id="ARBA00022679"/>
    </source>
</evidence>
<feature type="compositionally biased region" description="Low complexity" evidence="6">
    <location>
        <begin position="784"/>
        <end position="805"/>
    </location>
</feature>
<feature type="compositionally biased region" description="Pro residues" evidence="6">
    <location>
        <begin position="113"/>
        <end position="126"/>
    </location>
</feature>
<evidence type="ECO:0000256" key="1">
    <source>
        <dbReference type="ARBA" id="ARBA00022527"/>
    </source>
</evidence>
<dbReference type="PROSITE" id="PS50011">
    <property type="entry name" value="PROTEIN_KINASE_DOM"/>
    <property type="match status" value="1"/>
</dbReference>
<keyword evidence="2" id="KW-0808">Transferase</keyword>
<name>A0A0E9NGX1_SAICN</name>
<comment type="caution">
    <text evidence="8">The sequence shown here is derived from an EMBL/GenBank/DDBJ whole genome shotgun (WGS) entry which is preliminary data.</text>
</comment>
<dbReference type="GO" id="GO:0004674">
    <property type="term" value="F:protein serine/threonine kinase activity"/>
    <property type="evidence" value="ECO:0007669"/>
    <property type="project" value="UniProtKB-KW"/>
</dbReference>
<keyword evidence="1" id="KW-0723">Serine/threonine-protein kinase</keyword>
<feature type="region of interest" description="Disordered" evidence="6">
    <location>
        <begin position="182"/>
        <end position="206"/>
    </location>
</feature>
<feature type="compositionally biased region" description="Polar residues" evidence="6">
    <location>
        <begin position="735"/>
        <end position="753"/>
    </location>
</feature>
<reference evidence="8 9" key="3">
    <citation type="journal article" date="2015" name="Genome Announc.">
        <title>Draft Genome Sequence of the Archiascomycetous Yeast Saitoella complicata.</title>
        <authorList>
            <person name="Yamauchi K."/>
            <person name="Kondo S."/>
            <person name="Hamamoto M."/>
            <person name="Takahashi Y."/>
            <person name="Ogura Y."/>
            <person name="Hayashi T."/>
            <person name="Nishida H."/>
        </authorList>
    </citation>
    <scope>NUCLEOTIDE SEQUENCE [LARGE SCALE GENOMIC DNA]</scope>
    <source>
        <strain evidence="8 9">NRRL Y-17804</strain>
    </source>
</reference>
<reference evidence="8 9" key="2">
    <citation type="journal article" date="2014" name="J. Gen. Appl. Microbiol.">
        <title>The early diverging ascomycetous budding yeast Saitoella complicata has three histone deacetylases belonging to the Clr6, Hos2, and Rpd3 lineages.</title>
        <authorList>
            <person name="Nishida H."/>
            <person name="Matsumoto T."/>
            <person name="Kondo S."/>
            <person name="Hamamoto M."/>
            <person name="Yoshikawa H."/>
        </authorList>
    </citation>
    <scope>NUCLEOTIDE SEQUENCE [LARGE SCALE GENOMIC DNA]</scope>
    <source>
        <strain evidence="8 9">NRRL Y-17804</strain>
    </source>
</reference>
<dbReference type="GO" id="GO:0005524">
    <property type="term" value="F:ATP binding"/>
    <property type="evidence" value="ECO:0007669"/>
    <property type="project" value="UniProtKB-KW"/>
</dbReference>
<feature type="domain" description="Protein kinase" evidence="7">
    <location>
        <begin position="160"/>
        <end position="467"/>
    </location>
</feature>
<feature type="region of interest" description="Disordered" evidence="6">
    <location>
        <begin position="548"/>
        <end position="599"/>
    </location>
</feature>
<dbReference type="Gene3D" id="1.10.510.10">
    <property type="entry name" value="Transferase(Phosphotransferase) domain 1"/>
    <property type="match status" value="1"/>
</dbReference>
<accession>A0A0E9NGX1</accession>
<feature type="compositionally biased region" description="Polar residues" evidence="6">
    <location>
        <begin position="183"/>
        <end position="200"/>
    </location>
</feature>
<feature type="region of interest" description="Disordered" evidence="6">
    <location>
        <begin position="619"/>
        <end position="662"/>
    </location>
</feature>
<dbReference type="SMART" id="SM00220">
    <property type="entry name" value="S_TKc"/>
    <property type="match status" value="1"/>
</dbReference>
<reference evidence="8 9" key="1">
    <citation type="journal article" date="2011" name="J. Gen. Appl. Microbiol.">
        <title>Draft genome sequencing of the enigmatic yeast Saitoella complicata.</title>
        <authorList>
            <person name="Nishida H."/>
            <person name="Hamamoto M."/>
            <person name="Sugiyama J."/>
        </authorList>
    </citation>
    <scope>NUCLEOTIDE SEQUENCE [LARGE SCALE GENOMIC DNA]</scope>
    <source>
        <strain evidence="8 9">NRRL Y-17804</strain>
    </source>
</reference>
<proteinExistence type="predicted"/>
<dbReference type="PANTHER" id="PTHR43895:SF152">
    <property type="entry name" value="SERINE_THREONINE-PROTEIN KINASE TOS3"/>
    <property type="match status" value="1"/>
</dbReference>
<sequence length="862" mass="93367">MSLISSWFCRFVVQSVIHHQRNHRSTIRAGLVPPILPTSTSRNSKTAAYSPTPSLLHDLPVTEQPKPHTHTMTSKPLHAPPAPPLLSRHISLNLQGTGTSFAHLSTSSSSSSPSPPDAPTPPPSTPLSPLSPELLSPVKETHHILKNYDPVSGRKVINRYEIIKELGRGVHGKVKLARVLPEDSTSATGYASPSSLSTPPDENDPDTEYVAIKIVDRAPKRRQLGKSPSLDNGQSPRELGIRREIAIMKKCVHPNVVRLREVIDDSMSKKIYLVLEYMDAGEIVWRTVDEEPALTQEQARRVFRDVVLGLEYLHYQGIVHRDIKPANLLRSTANIIKISDFGVSHLSQQQGSSSQDDAELAKTAGTPAFFAPELCFTDLGDGRKRPPVTKAIDIWSLGVTLFCLLFGKCPFTGESEFDLFRNIAEEELVIPERPPIDDEARDLLVRLLEKDPQQRITLEEVKRHPWVLRGIPDPNRWLEETDPTRAGAVLEVSQEEVDSAVGIVDKLKKKLFKLGTSFGWFGSGLRRRATTAGPGQVGLSKVAGVKTTSLGTPMEEKRSLSPLELAPGSTSATNLMATAGSMGSRRSSNPPTASARPPPILARHHSAMTSTETIHRIVPKSAEEKPTDHFPRSPIRQRSSTVSHGTVTPKHTSRTPSPLASPLGDEFAGMNIPRSQPVVEGGDGTGEASSESFARALLNVHGGAPGNRRDSRGSGIPRSRALSNLSTDPPPDLWTLNSDQYSNYEYSDFSPQITDDDYEGPGADQIEEDEGMFLDFTRGRRSRVGSMSSNVGGATGPRSRVSSAVRGGGHGHHGHASGSGFGTGTGSGSGSGRGQSPAHPKNPSKLHEVRDLEEKLAEAIGA</sequence>
<keyword evidence="3" id="KW-0547">Nucleotide-binding</keyword>
<feature type="compositionally biased region" description="Polar residues" evidence="6">
    <location>
        <begin position="636"/>
        <end position="658"/>
    </location>
</feature>
<feature type="compositionally biased region" description="Basic and acidic residues" evidence="6">
    <location>
        <begin position="621"/>
        <end position="631"/>
    </location>
</feature>
<dbReference type="SUPFAM" id="SSF56112">
    <property type="entry name" value="Protein kinase-like (PK-like)"/>
    <property type="match status" value="1"/>
</dbReference>
<organism evidence="8 9">
    <name type="scientific">Saitoella complicata (strain BCRC 22490 / CBS 7301 / JCM 7358 / NBRC 10748 / NRRL Y-17804)</name>
    <dbReference type="NCBI Taxonomy" id="698492"/>
    <lineage>
        <taxon>Eukaryota</taxon>
        <taxon>Fungi</taxon>
        <taxon>Dikarya</taxon>
        <taxon>Ascomycota</taxon>
        <taxon>Taphrinomycotina</taxon>
        <taxon>Taphrinomycotina incertae sedis</taxon>
        <taxon>Saitoella</taxon>
    </lineage>
</organism>
<dbReference type="EMBL" id="BACD03000019">
    <property type="protein sequence ID" value="GAO49058.1"/>
    <property type="molecule type" value="Genomic_DNA"/>
</dbReference>
<evidence type="ECO:0000256" key="3">
    <source>
        <dbReference type="ARBA" id="ARBA00022741"/>
    </source>
</evidence>
<dbReference type="OMA" id="PMARRDK"/>
<evidence type="ECO:0000259" key="7">
    <source>
        <dbReference type="PROSITE" id="PS50011"/>
    </source>
</evidence>
<dbReference type="Pfam" id="PF00069">
    <property type="entry name" value="Pkinase"/>
    <property type="match status" value="1"/>
</dbReference>
<dbReference type="GO" id="GO:0007165">
    <property type="term" value="P:signal transduction"/>
    <property type="evidence" value="ECO:0007669"/>
    <property type="project" value="TreeGrafter"/>
</dbReference>
<feature type="region of interest" description="Disordered" evidence="6">
    <location>
        <begin position="99"/>
        <end position="134"/>
    </location>
</feature>
<feature type="region of interest" description="Disordered" evidence="6">
    <location>
        <begin position="36"/>
        <end position="87"/>
    </location>
</feature>
<evidence type="ECO:0000256" key="4">
    <source>
        <dbReference type="ARBA" id="ARBA00022777"/>
    </source>
</evidence>
<keyword evidence="9" id="KW-1185">Reference proteome</keyword>
<dbReference type="STRING" id="698492.A0A0E9NGX1"/>
<keyword evidence="5" id="KW-0067">ATP-binding</keyword>
<dbReference type="AlphaFoldDB" id="A0A0E9NGX1"/>
<protein>
    <recommendedName>
        <fullName evidence="7">Protein kinase domain-containing protein</fullName>
    </recommendedName>
</protein>
<dbReference type="PANTHER" id="PTHR43895">
    <property type="entry name" value="CALCIUM/CALMODULIN-DEPENDENT PROTEIN KINASE KINASE-RELATED"/>
    <property type="match status" value="1"/>
</dbReference>
<feature type="compositionally biased region" description="Gly residues" evidence="6">
    <location>
        <begin position="817"/>
        <end position="833"/>
    </location>
</feature>
<evidence type="ECO:0000313" key="8">
    <source>
        <dbReference type="EMBL" id="GAO49058.1"/>
    </source>
</evidence>
<feature type="region of interest" description="Disordered" evidence="6">
    <location>
        <begin position="700"/>
        <end position="850"/>
    </location>
</feature>
<dbReference type="Gene3D" id="3.30.200.20">
    <property type="entry name" value="Phosphorylase Kinase, domain 1"/>
    <property type="match status" value="1"/>
</dbReference>
<feature type="compositionally biased region" description="Polar residues" evidence="6">
    <location>
        <begin position="37"/>
        <end position="53"/>
    </location>
</feature>
<keyword evidence="4" id="KW-0418">Kinase</keyword>
<feature type="compositionally biased region" description="Acidic residues" evidence="6">
    <location>
        <begin position="754"/>
        <end position="772"/>
    </location>
</feature>
<evidence type="ECO:0000313" key="9">
    <source>
        <dbReference type="Proteomes" id="UP000033140"/>
    </source>
</evidence>